<evidence type="ECO:0000259" key="2">
    <source>
        <dbReference type="PROSITE" id="PS50097"/>
    </source>
</evidence>
<dbReference type="PROSITE" id="PS50097">
    <property type="entry name" value="BTB"/>
    <property type="match status" value="1"/>
</dbReference>
<dbReference type="AlphaFoldDB" id="A0A9W8YCQ2"/>
<dbReference type="PANTHER" id="PTHR47843">
    <property type="entry name" value="BTB DOMAIN-CONTAINING PROTEIN-RELATED"/>
    <property type="match status" value="1"/>
</dbReference>
<evidence type="ECO:0000313" key="3">
    <source>
        <dbReference type="EMBL" id="KAJ4373979.1"/>
    </source>
</evidence>
<dbReference type="Proteomes" id="UP001140560">
    <property type="component" value="Unassembled WGS sequence"/>
</dbReference>
<gene>
    <name evidence="3" type="ORF">N0V83_002718</name>
</gene>
<dbReference type="InterPro" id="IPR011333">
    <property type="entry name" value="SKP1/BTB/POZ_sf"/>
</dbReference>
<dbReference type="Gene3D" id="3.30.710.10">
    <property type="entry name" value="Potassium Channel Kv1.1, Chain A"/>
    <property type="match status" value="1"/>
</dbReference>
<evidence type="ECO:0000256" key="1">
    <source>
        <dbReference type="SAM" id="MobiDB-lite"/>
    </source>
</evidence>
<keyword evidence="4" id="KW-1185">Reference proteome</keyword>
<feature type="compositionally biased region" description="Pro residues" evidence="1">
    <location>
        <begin position="119"/>
        <end position="134"/>
    </location>
</feature>
<dbReference type="Pfam" id="PF00651">
    <property type="entry name" value="BTB"/>
    <property type="match status" value="1"/>
</dbReference>
<name>A0A9W8YCQ2_9PLEO</name>
<protein>
    <recommendedName>
        <fullName evidence="2">BTB domain-containing protein</fullName>
    </recommendedName>
</protein>
<dbReference type="CDD" id="cd18186">
    <property type="entry name" value="BTB_POZ_ZBTB_KLHL-like"/>
    <property type="match status" value="1"/>
</dbReference>
<dbReference type="InterPro" id="IPR000210">
    <property type="entry name" value="BTB/POZ_dom"/>
</dbReference>
<evidence type="ECO:0000313" key="4">
    <source>
        <dbReference type="Proteomes" id="UP001140560"/>
    </source>
</evidence>
<reference evidence="3" key="1">
    <citation type="submission" date="2022-10" db="EMBL/GenBank/DDBJ databases">
        <title>Tapping the CABI collections for fungal endophytes: first genome assemblies for Collariella, Neodidymelliopsis, Ascochyta clinopodiicola, Didymella pomorum, Didymosphaeria variabile, Neocosmospora piperis and Neocucurbitaria cava.</title>
        <authorList>
            <person name="Hill R."/>
        </authorList>
    </citation>
    <scope>NUCLEOTIDE SEQUENCE</scope>
    <source>
        <strain evidence="3">IMI 356814</strain>
    </source>
</reference>
<proteinExistence type="predicted"/>
<dbReference type="SUPFAM" id="SSF54695">
    <property type="entry name" value="POZ domain"/>
    <property type="match status" value="1"/>
</dbReference>
<organism evidence="3 4">
    <name type="scientific">Neocucurbitaria cava</name>
    <dbReference type="NCBI Taxonomy" id="798079"/>
    <lineage>
        <taxon>Eukaryota</taxon>
        <taxon>Fungi</taxon>
        <taxon>Dikarya</taxon>
        <taxon>Ascomycota</taxon>
        <taxon>Pezizomycotina</taxon>
        <taxon>Dothideomycetes</taxon>
        <taxon>Pleosporomycetidae</taxon>
        <taxon>Pleosporales</taxon>
        <taxon>Pleosporineae</taxon>
        <taxon>Cucurbitariaceae</taxon>
        <taxon>Neocucurbitaria</taxon>
    </lineage>
</organism>
<dbReference type="EMBL" id="JAPEUY010000004">
    <property type="protein sequence ID" value="KAJ4373979.1"/>
    <property type="molecule type" value="Genomic_DNA"/>
</dbReference>
<feature type="region of interest" description="Disordered" evidence="1">
    <location>
        <begin position="87"/>
        <end position="153"/>
    </location>
</feature>
<comment type="caution">
    <text evidence="3">The sequence shown here is derived from an EMBL/GenBank/DDBJ whole genome shotgun (WGS) entry which is preliminary data.</text>
</comment>
<dbReference type="PANTHER" id="PTHR47843:SF2">
    <property type="entry name" value="BTB DOMAIN-CONTAINING PROTEIN"/>
    <property type="match status" value="1"/>
</dbReference>
<feature type="domain" description="BTB" evidence="2">
    <location>
        <begin position="15"/>
        <end position="84"/>
    </location>
</feature>
<accession>A0A9W8YCQ2</accession>
<sequence length="307" mass="34950">MASSRSARKAFIQSDLFTFYIGEEKKPFIVHSKAVAATSEHFRAMINGDMVEAKTRSAEILDMEPSDFARFLEYAYRRNYTIPSWKLDETIPGQPKNDTPAVVPSPPPPEEVIEHVPPNELPSPPPEPEPPVPNDPSTIPSTLRPLKKSTKSKRNKMAFRLAFQSQKFFLSGPDSTMIENFRPEGNSAPEQDFVPVFLAHARLYTFAEMRLVYPLRNLVLHKLYKTLMCFQLYNHRVGDIVELARYAYDHGADRSKDGTLDALRQMVVDYIACEVDTIGKHADFIRLMEDGGEFVSDFWNIVSRFTA</sequence>
<dbReference type="OrthoDB" id="9997739at2759"/>